<keyword evidence="4" id="KW-1185">Reference proteome</keyword>
<evidence type="ECO:0000313" key="4">
    <source>
        <dbReference type="Proteomes" id="UP000244037"/>
    </source>
</evidence>
<protein>
    <submittedName>
        <fullName evidence="3">Uncharacterized protein</fullName>
    </submittedName>
</protein>
<proteinExistence type="predicted"/>
<evidence type="ECO:0000256" key="1">
    <source>
        <dbReference type="SAM" id="MobiDB-lite"/>
    </source>
</evidence>
<organism evidence="3 4">
    <name type="scientific">Rhodovulum kholense</name>
    <dbReference type="NCBI Taxonomy" id="453584"/>
    <lineage>
        <taxon>Bacteria</taxon>
        <taxon>Pseudomonadati</taxon>
        <taxon>Pseudomonadota</taxon>
        <taxon>Alphaproteobacteria</taxon>
        <taxon>Rhodobacterales</taxon>
        <taxon>Paracoccaceae</taxon>
        <taxon>Rhodovulum</taxon>
    </lineage>
</organism>
<comment type="caution">
    <text evidence="3">The sequence shown here is derived from an EMBL/GenBank/DDBJ whole genome shotgun (WGS) entry which is preliminary data.</text>
</comment>
<gene>
    <name evidence="3" type="ORF">C8N38_101401</name>
</gene>
<dbReference type="Proteomes" id="UP000244037">
    <property type="component" value="Unassembled WGS sequence"/>
</dbReference>
<reference evidence="3 4" key="1">
    <citation type="submission" date="2018-04" db="EMBL/GenBank/DDBJ databases">
        <title>Genomic Encyclopedia of Archaeal and Bacterial Type Strains, Phase II (KMG-II): from individual species to whole genera.</title>
        <authorList>
            <person name="Goeker M."/>
        </authorList>
    </citation>
    <scope>NUCLEOTIDE SEQUENCE [LARGE SCALE GENOMIC DNA]</scope>
    <source>
        <strain evidence="3 4">DSM 19783</strain>
    </source>
</reference>
<feature type="region of interest" description="Disordered" evidence="1">
    <location>
        <begin position="99"/>
        <end position="119"/>
    </location>
</feature>
<dbReference type="RefSeq" id="WP_108023397.1">
    <property type="nucleotide sequence ID" value="NZ_QAYC01000001.1"/>
</dbReference>
<feature type="signal peptide" evidence="2">
    <location>
        <begin position="1"/>
        <end position="33"/>
    </location>
</feature>
<name>A0A8E2VMZ4_9RHOB</name>
<dbReference type="EMBL" id="QAYC01000001">
    <property type="protein sequence ID" value="PTW52096.1"/>
    <property type="molecule type" value="Genomic_DNA"/>
</dbReference>
<accession>A0A8E2VMZ4</accession>
<evidence type="ECO:0000313" key="3">
    <source>
        <dbReference type="EMBL" id="PTW52096.1"/>
    </source>
</evidence>
<sequence length="157" mass="15690">MTHAPEIASRPRNLAALAGLLVLWAALALPAAAQTARDPGPNGFEMRCHFATACREAAPCEATDVTAAVSGRIGGLGAGVVLARADLSLSDGRVETIGTLSGPGSGPGPGPRPGGTLFLQGGAGAKRHYMALSGPAARYTVHSAEGPVSTTYIGTCE</sequence>
<evidence type="ECO:0000256" key="2">
    <source>
        <dbReference type="SAM" id="SignalP"/>
    </source>
</evidence>
<dbReference type="OrthoDB" id="7876140at2"/>
<dbReference type="AlphaFoldDB" id="A0A8E2VMZ4"/>
<feature type="chain" id="PRO_5034693066" evidence="2">
    <location>
        <begin position="34"/>
        <end position="157"/>
    </location>
</feature>
<keyword evidence="2" id="KW-0732">Signal</keyword>